<proteinExistence type="predicted"/>
<dbReference type="InterPro" id="IPR041657">
    <property type="entry name" value="HTH_17"/>
</dbReference>
<dbReference type="InterPro" id="IPR010093">
    <property type="entry name" value="SinI_DNA-bd"/>
</dbReference>
<dbReference type="AlphaFoldDB" id="A0A6C2CQ17"/>
<evidence type="ECO:0000313" key="3">
    <source>
        <dbReference type="Proteomes" id="UP000389128"/>
    </source>
</evidence>
<dbReference type="Proteomes" id="UP000389128">
    <property type="component" value="Unassembled WGS sequence"/>
</dbReference>
<dbReference type="OrthoDB" id="7909028at2"/>
<keyword evidence="3" id="KW-1185">Reference proteome</keyword>
<dbReference type="GO" id="GO:0003677">
    <property type="term" value="F:DNA binding"/>
    <property type="evidence" value="ECO:0007669"/>
    <property type="project" value="UniProtKB-KW"/>
</dbReference>
<protein>
    <submittedName>
        <fullName evidence="2">DNA-binding protein</fullName>
    </submittedName>
</protein>
<sequence>MTDGMKFSGLLTYSEAAKELGISKSTIVRLCAEGKIKVHVLAPRCHRIDPKSLGAYLRESVKQIAVLSVQAGRLTKRRSEALGNGLPLADRLKQAQERFSTKSKPGD</sequence>
<gene>
    <name evidence="2" type="ORF">ETQ85_12730</name>
</gene>
<organism evidence="2 3">
    <name type="scientific">Zoogloea oleivorans</name>
    <dbReference type="NCBI Taxonomy" id="1552750"/>
    <lineage>
        <taxon>Bacteria</taxon>
        <taxon>Pseudomonadati</taxon>
        <taxon>Pseudomonadota</taxon>
        <taxon>Betaproteobacteria</taxon>
        <taxon>Rhodocyclales</taxon>
        <taxon>Zoogloeaceae</taxon>
        <taxon>Zoogloea</taxon>
    </lineage>
</organism>
<dbReference type="NCBIfam" id="TIGR01764">
    <property type="entry name" value="excise"/>
    <property type="match status" value="1"/>
</dbReference>
<reference evidence="2 3" key="1">
    <citation type="submission" date="2019-01" db="EMBL/GenBank/DDBJ databases">
        <title>Zoogloea oleivorans genome sequencing and assembly.</title>
        <authorList>
            <person name="Tancsics A."/>
            <person name="Farkas M."/>
            <person name="Kriszt B."/>
            <person name="Maroti G."/>
            <person name="Horvath B."/>
        </authorList>
    </citation>
    <scope>NUCLEOTIDE SEQUENCE [LARGE SCALE GENOMIC DNA]</scope>
    <source>
        <strain evidence="2 3">Buc</strain>
    </source>
</reference>
<evidence type="ECO:0000259" key="1">
    <source>
        <dbReference type="Pfam" id="PF12728"/>
    </source>
</evidence>
<comment type="caution">
    <text evidence="2">The sequence shown here is derived from an EMBL/GenBank/DDBJ whole genome shotgun (WGS) entry which is preliminary data.</text>
</comment>
<keyword evidence="2" id="KW-0238">DNA-binding</keyword>
<dbReference type="Pfam" id="PF12728">
    <property type="entry name" value="HTH_17"/>
    <property type="match status" value="1"/>
</dbReference>
<evidence type="ECO:0000313" key="2">
    <source>
        <dbReference type="EMBL" id="TYC56160.1"/>
    </source>
</evidence>
<feature type="domain" description="Helix-turn-helix" evidence="1">
    <location>
        <begin position="10"/>
        <end position="59"/>
    </location>
</feature>
<name>A0A6C2CQ17_9RHOO</name>
<accession>A0A6C2CQ17</accession>
<dbReference type="EMBL" id="SDKK01000011">
    <property type="protein sequence ID" value="TYC56160.1"/>
    <property type="molecule type" value="Genomic_DNA"/>
</dbReference>